<organism evidence="2 3">
    <name type="scientific">Cimex lectularius</name>
    <name type="common">Bed bug</name>
    <name type="synonym">Acanthia lectularia</name>
    <dbReference type="NCBI Taxonomy" id="79782"/>
    <lineage>
        <taxon>Eukaryota</taxon>
        <taxon>Metazoa</taxon>
        <taxon>Ecdysozoa</taxon>
        <taxon>Arthropoda</taxon>
        <taxon>Hexapoda</taxon>
        <taxon>Insecta</taxon>
        <taxon>Pterygota</taxon>
        <taxon>Neoptera</taxon>
        <taxon>Paraneoptera</taxon>
        <taxon>Hemiptera</taxon>
        <taxon>Heteroptera</taxon>
        <taxon>Panheteroptera</taxon>
        <taxon>Cimicomorpha</taxon>
        <taxon>Cimicidae</taxon>
        <taxon>Cimex</taxon>
    </lineage>
</organism>
<dbReference type="KEGG" id="clec:106667615"/>
<evidence type="ECO:0000313" key="3">
    <source>
        <dbReference type="Proteomes" id="UP000494040"/>
    </source>
</evidence>
<dbReference type="GO" id="GO:0005813">
    <property type="term" value="C:centrosome"/>
    <property type="evidence" value="ECO:0007669"/>
    <property type="project" value="TreeGrafter"/>
</dbReference>
<accession>A0A8I6RTD5</accession>
<protein>
    <recommendedName>
        <fullName evidence="4">Centrosomal protein of 78 kDa</fullName>
    </recommendedName>
</protein>
<name>A0A8I6RTD5_CIMLE</name>
<dbReference type="InterPro" id="IPR001611">
    <property type="entry name" value="Leu-rich_rpt"/>
</dbReference>
<keyword evidence="3" id="KW-1185">Reference proteome</keyword>
<dbReference type="InterPro" id="IPR026212">
    <property type="entry name" value="Cep78"/>
</dbReference>
<proteinExistence type="predicted"/>
<dbReference type="PANTHER" id="PTHR24110:SF3">
    <property type="entry name" value="CENTROSOMAL PROTEIN OF 78 KDA"/>
    <property type="match status" value="1"/>
</dbReference>
<dbReference type="Proteomes" id="UP000494040">
    <property type="component" value="Unassembled WGS sequence"/>
</dbReference>
<feature type="region of interest" description="Disordered" evidence="1">
    <location>
        <begin position="1"/>
        <end position="23"/>
    </location>
</feature>
<evidence type="ECO:0008006" key="4">
    <source>
        <dbReference type="Google" id="ProtNLM"/>
    </source>
</evidence>
<dbReference type="PANTHER" id="PTHR24110">
    <property type="entry name" value="CENTROSOMAL PROTEIN OF 78 KDA"/>
    <property type="match status" value="1"/>
</dbReference>
<evidence type="ECO:0000256" key="1">
    <source>
        <dbReference type="SAM" id="MobiDB-lite"/>
    </source>
</evidence>
<sequence length="663" mass="74356">MPDSVKSCGSSRRSISSRGSTTSFKTNWSMCHSFSDCYDYVCKAHHTQPLRDIKAHLSRNILSFNGDRIKYEDWIPLTKAIAGDKFLHYIGIRSHLSSGSVMLDKINCEKKVKEFTKGPVIFTKFMLINLMNALSECLSQSKALMCLQLQMLPLHGEPIQILNGALEVTKSLQHLSLPSCKIGDEYCEILCRAIRNTASLVSLDLSNNNLSEKGAASIAELLKVQEIARYGECWKHSLRYREVPNELIPGLRRVTINNNPDIGDKGLRCIIDVLFDDYWIKAIDMQNCGITDRGCTLIQKLLEIDSEIVIFDVRRNPIIDTSIIANIVETLALNSSEEDKGKYGWLDIRPSNPVAIWNSGSSVHSLRTRSAFNLNRGISKTSESLIKSFSTPLIPRNAKLLDGKGTKKDQLKNTKAISNLSMQGIMKNIGKYSSIQFQDYSIRSKVTKNNKSNEPMKALPQPGVVLLNARGSISQNTVSRNTSLMQIQRKPNNKTRPQTSGGELTGRVTPSQPANVKSRQENSNHRGKTPTKVESKPKQPEIPVEENVQTCKEEDKEMNIETTIKKCKKFNKLHEACASRITSNQNLAATVVKQPIIISKQQISKKYFKRSLSGEETVFAGIDLSSSSDSDEEFILREKHSVASIRHTFRRFLESQENLCSDL</sequence>
<evidence type="ECO:0000313" key="2">
    <source>
        <dbReference type="EnsemblMetazoa" id="XP_014251159.1"/>
    </source>
</evidence>
<dbReference type="GeneID" id="106667615"/>
<dbReference type="Pfam" id="PF13516">
    <property type="entry name" value="LRR_6"/>
    <property type="match status" value="1"/>
</dbReference>
<feature type="compositionally biased region" description="Polar residues" evidence="1">
    <location>
        <begin position="477"/>
        <end position="517"/>
    </location>
</feature>
<feature type="region of interest" description="Disordered" evidence="1">
    <location>
        <begin position="477"/>
        <end position="546"/>
    </location>
</feature>
<dbReference type="Gene3D" id="3.80.10.10">
    <property type="entry name" value="Ribonuclease Inhibitor"/>
    <property type="match status" value="2"/>
</dbReference>
<dbReference type="GO" id="GO:0036064">
    <property type="term" value="C:ciliary basal body"/>
    <property type="evidence" value="ECO:0007669"/>
    <property type="project" value="TreeGrafter"/>
</dbReference>
<dbReference type="InterPro" id="IPR032675">
    <property type="entry name" value="LRR_dom_sf"/>
</dbReference>
<feature type="compositionally biased region" description="Low complexity" evidence="1">
    <location>
        <begin position="7"/>
        <end position="23"/>
    </location>
</feature>
<dbReference type="GO" id="GO:0044782">
    <property type="term" value="P:cilium organization"/>
    <property type="evidence" value="ECO:0007669"/>
    <property type="project" value="TreeGrafter"/>
</dbReference>
<dbReference type="SUPFAM" id="SSF52047">
    <property type="entry name" value="RNI-like"/>
    <property type="match status" value="1"/>
</dbReference>
<dbReference type="AlphaFoldDB" id="A0A8I6RTD5"/>
<dbReference type="SMART" id="SM00368">
    <property type="entry name" value="LRR_RI"/>
    <property type="match status" value="3"/>
</dbReference>
<dbReference type="RefSeq" id="XP_014251159.1">
    <property type="nucleotide sequence ID" value="XM_014395673.2"/>
</dbReference>
<dbReference type="EnsemblMetazoa" id="XM_014395673.2">
    <property type="protein sequence ID" value="XP_014251159.1"/>
    <property type="gene ID" value="LOC106667615"/>
</dbReference>
<reference evidence="2" key="1">
    <citation type="submission" date="2022-01" db="UniProtKB">
        <authorList>
            <consortium name="EnsemblMetazoa"/>
        </authorList>
    </citation>
    <scope>IDENTIFICATION</scope>
</reference>
<dbReference type="PRINTS" id="PR02062">
    <property type="entry name" value="CENTROSOME78"/>
</dbReference>
<dbReference type="OrthoDB" id="78308at2759"/>